<name>A0ACC2SNS7_9FUNG</name>
<proteinExistence type="predicted"/>
<evidence type="ECO:0000313" key="1">
    <source>
        <dbReference type="EMBL" id="KAJ9063737.1"/>
    </source>
</evidence>
<accession>A0ACC2SNS7</accession>
<sequence length="235" mass="26409">MSPSLVVGNSGVTLSIQPIRLASADLCGNTQEPLYHQHQIEKAGFSFLGLFVGEDIIPQFLFLAMQDCPRHDLKKRVMLSFSGFYLVSEQERIEELNQGLASIVLDLAVVCSVDRSISGFVLEFAMQEIFSWFLPLDPYPELYLLLGITNLDVQDSFISRATCWGAGKHFIAEIDNRQSAISVSQVFEYSLQVIQMIIKCPGKYVNTIQIYRNAGQLEVTKNQIHGLLERDWGVT</sequence>
<dbReference type="EMBL" id="QTSX02004690">
    <property type="protein sequence ID" value="KAJ9063737.1"/>
    <property type="molecule type" value="Genomic_DNA"/>
</dbReference>
<gene>
    <name evidence="1" type="ORF">DSO57_1037848</name>
</gene>
<reference evidence="1" key="1">
    <citation type="submission" date="2022-04" db="EMBL/GenBank/DDBJ databases">
        <title>Genome of the entomopathogenic fungus Entomophthora muscae.</title>
        <authorList>
            <person name="Elya C."/>
            <person name="Lovett B.R."/>
            <person name="Lee E."/>
            <person name="Macias A.M."/>
            <person name="Hajek A.E."/>
            <person name="De Bivort B.L."/>
            <person name="Kasson M.T."/>
            <person name="De Fine Licht H.H."/>
            <person name="Stajich J.E."/>
        </authorList>
    </citation>
    <scope>NUCLEOTIDE SEQUENCE</scope>
    <source>
        <strain evidence="1">Berkeley</strain>
    </source>
</reference>
<comment type="caution">
    <text evidence="1">The sequence shown here is derived from an EMBL/GenBank/DDBJ whole genome shotgun (WGS) entry which is preliminary data.</text>
</comment>
<keyword evidence="2" id="KW-1185">Reference proteome</keyword>
<organism evidence="1 2">
    <name type="scientific">Entomophthora muscae</name>
    <dbReference type="NCBI Taxonomy" id="34485"/>
    <lineage>
        <taxon>Eukaryota</taxon>
        <taxon>Fungi</taxon>
        <taxon>Fungi incertae sedis</taxon>
        <taxon>Zoopagomycota</taxon>
        <taxon>Entomophthoromycotina</taxon>
        <taxon>Entomophthoromycetes</taxon>
        <taxon>Entomophthorales</taxon>
        <taxon>Entomophthoraceae</taxon>
        <taxon>Entomophthora</taxon>
    </lineage>
</organism>
<protein>
    <submittedName>
        <fullName evidence="1">Uncharacterized protein</fullName>
    </submittedName>
</protein>
<evidence type="ECO:0000313" key="2">
    <source>
        <dbReference type="Proteomes" id="UP001165960"/>
    </source>
</evidence>
<dbReference type="Proteomes" id="UP001165960">
    <property type="component" value="Unassembled WGS sequence"/>
</dbReference>